<evidence type="ECO:0000313" key="2">
    <source>
        <dbReference type="EMBL" id="OWV34117.1"/>
    </source>
</evidence>
<dbReference type="AlphaFoldDB" id="A0A219B6X8"/>
<dbReference type="OrthoDB" id="7596888at2"/>
<dbReference type="RefSeq" id="WP_088712814.1">
    <property type="nucleotide sequence ID" value="NZ_NFZT01000001.1"/>
</dbReference>
<comment type="caution">
    <text evidence="2">The sequence shown here is derived from an EMBL/GenBank/DDBJ whole genome shotgun (WGS) entry which is preliminary data.</text>
</comment>
<accession>A0A219B6X8</accession>
<keyword evidence="1" id="KW-0732">Signal</keyword>
<feature type="signal peptide" evidence="1">
    <location>
        <begin position="1"/>
        <end position="27"/>
    </location>
</feature>
<dbReference type="EMBL" id="NFZT01000001">
    <property type="protein sequence ID" value="OWV34117.1"/>
    <property type="molecule type" value="Genomic_DNA"/>
</dbReference>
<name>A0A219B6X8_9SPHN</name>
<evidence type="ECO:0000313" key="3">
    <source>
        <dbReference type="Proteomes" id="UP000198462"/>
    </source>
</evidence>
<dbReference type="Proteomes" id="UP000198462">
    <property type="component" value="Unassembled WGS sequence"/>
</dbReference>
<evidence type="ECO:0000256" key="1">
    <source>
        <dbReference type="SAM" id="SignalP"/>
    </source>
</evidence>
<gene>
    <name evidence="2" type="ORF">B5C34_12030</name>
</gene>
<organism evidence="2 3">
    <name type="scientific">Pacificimonas flava</name>
    <dbReference type="NCBI Taxonomy" id="1234595"/>
    <lineage>
        <taxon>Bacteria</taxon>
        <taxon>Pseudomonadati</taxon>
        <taxon>Pseudomonadota</taxon>
        <taxon>Alphaproteobacteria</taxon>
        <taxon>Sphingomonadales</taxon>
        <taxon>Sphingosinicellaceae</taxon>
        <taxon>Pacificimonas</taxon>
    </lineage>
</organism>
<reference evidence="3" key="1">
    <citation type="submission" date="2017-05" db="EMBL/GenBank/DDBJ databases">
        <authorList>
            <person name="Lin X."/>
        </authorList>
    </citation>
    <scope>NUCLEOTIDE SEQUENCE [LARGE SCALE GENOMIC DNA]</scope>
    <source>
        <strain evidence="3">JLT2012</strain>
    </source>
</reference>
<keyword evidence="3" id="KW-1185">Reference proteome</keyword>
<feature type="chain" id="PRO_5012849624" evidence="1">
    <location>
        <begin position="28"/>
        <end position="96"/>
    </location>
</feature>
<protein>
    <submittedName>
        <fullName evidence="2">Uncharacterized protein</fullName>
    </submittedName>
</protein>
<proteinExistence type="predicted"/>
<sequence>MRRTLIAIAAIAVATLNVGLAVGPAHAEEADVCATMPADLRAAAAAADETDARRALRKIDVGVALCEAGNERAAKKQFSRAMRYLDVTETELAQKN</sequence>